<dbReference type="PANTHER" id="PTHR43377:SF1">
    <property type="entry name" value="BILIVERDIN REDUCTASE A"/>
    <property type="match status" value="1"/>
</dbReference>
<evidence type="ECO:0000259" key="2">
    <source>
        <dbReference type="Pfam" id="PF09166"/>
    </source>
</evidence>
<evidence type="ECO:0000313" key="3">
    <source>
        <dbReference type="EMBL" id="CAH3133773.1"/>
    </source>
</evidence>
<feature type="domain" description="Biliverdin reductase catalytic" evidence="2">
    <location>
        <begin position="132"/>
        <end position="246"/>
    </location>
</feature>
<dbReference type="Gene3D" id="3.40.50.720">
    <property type="entry name" value="NAD(P)-binding Rossmann-like Domain"/>
    <property type="match status" value="1"/>
</dbReference>
<evidence type="ECO:0008006" key="5">
    <source>
        <dbReference type="Google" id="ProtNLM"/>
    </source>
</evidence>
<dbReference type="Gene3D" id="3.30.360.10">
    <property type="entry name" value="Dihydrodipicolinate Reductase, domain 2"/>
    <property type="match status" value="1"/>
</dbReference>
<keyword evidence="4" id="KW-1185">Reference proteome</keyword>
<sequence>MSGTDARTSGIVVVGLGRAGKARVRDLKQKVLGENAVLRGVISRRKVEDDLPTLDWDEALSREDVNALIICTENDTHEQYARKALEHGKHVLVDYPLCLSAQGGKDLFNLAESKGLICHVENIALLLPAHQDFKKTIKTKDLSLKEGTARLEASFASEWFNDINRAGFPSFSGVSTLECLTDLFGSLTLKEAHFVHETDRHVLTCKLFTSENRPLTWKIERLRECTARKRFQEFIFEDGTVLTLPPPGPPPQPTPGHKGLFARDLELFLAKVRGECSKEIIAEHKKLVLDCLELAEEIKKMTGF</sequence>
<name>A0ABN8P4V0_9CNID</name>
<dbReference type="InterPro" id="IPR000683">
    <property type="entry name" value="Gfo/Idh/MocA-like_OxRdtase_N"/>
</dbReference>
<evidence type="ECO:0000259" key="1">
    <source>
        <dbReference type="Pfam" id="PF01408"/>
    </source>
</evidence>
<dbReference type="EMBL" id="CALNXK010000053">
    <property type="protein sequence ID" value="CAH3133773.1"/>
    <property type="molecule type" value="Genomic_DNA"/>
</dbReference>
<dbReference type="InterPro" id="IPR051450">
    <property type="entry name" value="Gfo/Idh/MocA_Oxidoreductases"/>
</dbReference>
<feature type="domain" description="Gfo/Idh/MocA-like oxidoreductase N-terminal" evidence="1">
    <location>
        <begin position="11"/>
        <end position="121"/>
    </location>
</feature>
<reference evidence="3 4" key="1">
    <citation type="submission" date="2022-05" db="EMBL/GenBank/DDBJ databases">
        <authorList>
            <consortium name="Genoscope - CEA"/>
            <person name="William W."/>
        </authorList>
    </citation>
    <scope>NUCLEOTIDE SEQUENCE [LARGE SCALE GENOMIC DNA]</scope>
</reference>
<protein>
    <recommendedName>
        <fullName evidence="5">Biliverdin reductase A</fullName>
    </recommendedName>
</protein>
<dbReference type="InterPro" id="IPR036291">
    <property type="entry name" value="NAD(P)-bd_dom_sf"/>
</dbReference>
<dbReference type="Proteomes" id="UP001159405">
    <property type="component" value="Unassembled WGS sequence"/>
</dbReference>
<gene>
    <name evidence="3" type="ORF">PLOB_00037062</name>
</gene>
<dbReference type="Pfam" id="PF09166">
    <property type="entry name" value="Biliv-reduc_cat"/>
    <property type="match status" value="1"/>
</dbReference>
<dbReference type="SUPFAM" id="SSF55347">
    <property type="entry name" value="Glyceraldehyde-3-phosphate dehydrogenase-like, C-terminal domain"/>
    <property type="match status" value="1"/>
</dbReference>
<comment type="caution">
    <text evidence="3">The sequence shown here is derived from an EMBL/GenBank/DDBJ whole genome shotgun (WGS) entry which is preliminary data.</text>
</comment>
<evidence type="ECO:0000313" key="4">
    <source>
        <dbReference type="Proteomes" id="UP001159405"/>
    </source>
</evidence>
<dbReference type="Pfam" id="PF01408">
    <property type="entry name" value="GFO_IDH_MocA"/>
    <property type="match status" value="1"/>
</dbReference>
<dbReference type="SUPFAM" id="SSF51735">
    <property type="entry name" value="NAD(P)-binding Rossmann-fold domains"/>
    <property type="match status" value="1"/>
</dbReference>
<organism evidence="3 4">
    <name type="scientific">Porites lobata</name>
    <dbReference type="NCBI Taxonomy" id="104759"/>
    <lineage>
        <taxon>Eukaryota</taxon>
        <taxon>Metazoa</taxon>
        <taxon>Cnidaria</taxon>
        <taxon>Anthozoa</taxon>
        <taxon>Hexacorallia</taxon>
        <taxon>Scleractinia</taxon>
        <taxon>Fungiina</taxon>
        <taxon>Poritidae</taxon>
        <taxon>Porites</taxon>
    </lineage>
</organism>
<dbReference type="InterPro" id="IPR015249">
    <property type="entry name" value="Biliverdin_Rdtase_cat"/>
</dbReference>
<accession>A0ABN8P4V0</accession>
<dbReference type="PANTHER" id="PTHR43377">
    <property type="entry name" value="BILIVERDIN REDUCTASE A"/>
    <property type="match status" value="1"/>
</dbReference>
<proteinExistence type="predicted"/>